<evidence type="ECO:0000256" key="7">
    <source>
        <dbReference type="ARBA" id="ARBA00059827"/>
    </source>
</evidence>
<dbReference type="InterPro" id="IPR035965">
    <property type="entry name" value="PAS-like_dom_sf"/>
</dbReference>
<dbReference type="PROSITE" id="PS50887">
    <property type="entry name" value="GGDEF"/>
    <property type="match status" value="1"/>
</dbReference>
<evidence type="ECO:0000256" key="5">
    <source>
        <dbReference type="ARBA" id="ARBA00022777"/>
    </source>
</evidence>
<protein>
    <recommendedName>
        <fullName evidence="8">Sensor protein FixL</fullName>
        <ecNumber evidence="2">2.7.13.3</ecNumber>
    </recommendedName>
</protein>
<dbReference type="SUPFAM" id="SSF55073">
    <property type="entry name" value="Nucleotide cyclase"/>
    <property type="match status" value="1"/>
</dbReference>
<dbReference type="InterPro" id="IPR000014">
    <property type="entry name" value="PAS"/>
</dbReference>
<evidence type="ECO:0000256" key="2">
    <source>
        <dbReference type="ARBA" id="ARBA00012438"/>
    </source>
</evidence>
<dbReference type="InterPro" id="IPR001610">
    <property type="entry name" value="PAC"/>
</dbReference>
<dbReference type="OrthoDB" id="7251575at2"/>
<dbReference type="GO" id="GO:0006355">
    <property type="term" value="P:regulation of DNA-templated transcription"/>
    <property type="evidence" value="ECO:0007669"/>
    <property type="project" value="InterPro"/>
</dbReference>
<keyword evidence="3" id="KW-0808">Transferase</keyword>
<dbReference type="Pfam" id="PF00989">
    <property type="entry name" value="PAS"/>
    <property type="match status" value="1"/>
</dbReference>
<reference evidence="13 14" key="1">
    <citation type="submission" date="2019-07" db="EMBL/GenBank/DDBJ databases">
        <title>Whole genome shotgun sequence of Skermanella aerolata NBRC 106429.</title>
        <authorList>
            <person name="Hosoyama A."/>
            <person name="Uohara A."/>
            <person name="Ohji S."/>
            <person name="Ichikawa N."/>
        </authorList>
    </citation>
    <scope>NUCLEOTIDE SEQUENCE [LARGE SCALE GENOMIC DNA]</scope>
    <source>
        <strain evidence="13 14">NBRC 106429</strain>
    </source>
</reference>
<dbReference type="GO" id="GO:0005524">
    <property type="term" value="F:ATP binding"/>
    <property type="evidence" value="ECO:0007669"/>
    <property type="project" value="UniProtKB-KW"/>
</dbReference>
<evidence type="ECO:0000256" key="6">
    <source>
        <dbReference type="ARBA" id="ARBA00022840"/>
    </source>
</evidence>
<sequence>MRLRGGVMAEGQSADPFEAFVTAMDDIFIATLASSYFDKSPMCLAYFGRDRLIGFANSNFARTFGFDPASDRPSTLAAILGQEPGGRIDALEASVMAGQTVSFSLAVSPPATGPTEVSGFLIPHADRAGTVVGYMASIEDVTDRQQALDILLRREKFVTSLLDAAVDGILTIDARGVIQSVNRACCQMFGFDEIELVGAPIAMLMPASHQHRHAGYVDNYMSSGRAKIIGTGREVLAQRKDGSVVPIHLSVGEMRFGDEVTFIGIARDVSDRHAAEERARFLTNHDPLTGLLTRRAFLEQCDREMAVRLPSGDMAHVVFSFDVDQFREINEGLGYHIGDGVLKAIVARFAEVLPRDSVLCRVGADEFAALARFPNRIAAEDIADQVHARLLSPIYVDRQLVLVRMSIGAAVYDPSIKRVEELLTKAELALQTVQHQGGNGVCFYTPEMALAASRRTLLTMHLAHAVQRNELNVVFQPIIEAKSGRVAGAEALLRWSHTNLGAVSPAEFIPIAEDSGLIVSITDWVLEAVADQVDRWHGEGVQCGRVFMNVSGQQFLRGRLTTRLAELMKEKPHLAGLIGIEITEQAAVRDLKATVQAISELASISVETAIDDFGTGYSSLSYVQQLPITKLKIDRMFVDGVPHNRKNSALVRAVVGMAHGLGLTVVAEGVETLAQRDFLTDVGCDLLQGYLFSQPVPPKTLVILIGDQPDSWKSSPRIGSMVPAE</sequence>
<evidence type="ECO:0000259" key="9">
    <source>
        <dbReference type="PROSITE" id="PS50112"/>
    </source>
</evidence>
<dbReference type="InterPro" id="IPR035919">
    <property type="entry name" value="EAL_sf"/>
</dbReference>
<dbReference type="FunFam" id="3.30.450.20:FF:000060">
    <property type="entry name" value="Sensor protein FixL"/>
    <property type="match status" value="1"/>
</dbReference>
<keyword evidence="6" id="KW-0067">ATP-binding</keyword>
<dbReference type="AlphaFoldDB" id="A0A512DQN0"/>
<evidence type="ECO:0000256" key="1">
    <source>
        <dbReference type="ARBA" id="ARBA00000085"/>
    </source>
</evidence>
<comment type="function">
    <text evidence="7">Putative oxygen sensor; modulates the activity of FixJ, a transcriptional activator of nitrogen fixation fixK gene. FixL probably acts as a kinase that phosphorylates FixJ.</text>
</comment>
<evidence type="ECO:0000259" key="10">
    <source>
        <dbReference type="PROSITE" id="PS50113"/>
    </source>
</evidence>
<dbReference type="Pfam" id="PF00990">
    <property type="entry name" value="GGDEF"/>
    <property type="match status" value="1"/>
</dbReference>
<dbReference type="Gene3D" id="3.20.20.450">
    <property type="entry name" value="EAL domain"/>
    <property type="match status" value="1"/>
</dbReference>
<dbReference type="SMART" id="SM00091">
    <property type="entry name" value="PAS"/>
    <property type="match status" value="2"/>
</dbReference>
<dbReference type="EC" id="2.7.13.3" evidence="2"/>
<dbReference type="SUPFAM" id="SSF55785">
    <property type="entry name" value="PYP-like sensor domain (PAS domain)"/>
    <property type="match status" value="2"/>
</dbReference>
<dbReference type="InterPro" id="IPR013767">
    <property type="entry name" value="PAS_fold"/>
</dbReference>
<dbReference type="PANTHER" id="PTHR44757:SF2">
    <property type="entry name" value="BIOFILM ARCHITECTURE MAINTENANCE PROTEIN MBAA"/>
    <property type="match status" value="1"/>
</dbReference>
<evidence type="ECO:0000256" key="4">
    <source>
        <dbReference type="ARBA" id="ARBA00022741"/>
    </source>
</evidence>
<dbReference type="SMART" id="SM00086">
    <property type="entry name" value="PAC"/>
    <property type="match status" value="2"/>
</dbReference>
<dbReference type="SMART" id="SM00267">
    <property type="entry name" value="GGDEF"/>
    <property type="match status" value="1"/>
</dbReference>
<gene>
    <name evidence="13" type="ORF">SAE02_29220</name>
</gene>
<organism evidence="13 14">
    <name type="scientific">Skermanella aerolata</name>
    <dbReference type="NCBI Taxonomy" id="393310"/>
    <lineage>
        <taxon>Bacteria</taxon>
        <taxon>Pseudomonadati</taxon>
        <taxon>Pseudomonadota</taxon>
        <taxon>Alphaproteobacteria</taxon>
        <taxon>Rhodospirillales</taxon>
        <taxon>Azospirillaceae</taxon>
        <taxon>Skermanella</taxon>
    </lineage>
</organism>
<evidence type="ECO:0000256" key="3">
    <source>
        <dbReference type="ARBA" id="ARBA00022679"/>
    </source>
</evidence>
<dbReference type="InterPro" id="IPR000700">
    <property type="entry name" value="PAS-assoc_C"/>
</dbReference>
<dbReference type="NCBIfam" id="TIGR00254">
    <property type="entry name" value="GGDEF"/>
    <property type="match status" value="1"/>
</dbReference>
<name>A0A512DQN0_9PROT</name>
<dbReference type="InterPro" id="IPR001633">
    <property type="entry name" value="EAL_dom"/>
</dbReference>
<comment type="catalytic activity">
    <reaction evidence="1">
        <text>ATP + protein L-histidine = ADP + protein N-phospho-L-histidine.</text>
        <dbReference type="EC" id="2.7.13.3"/>
    </reaction>
</comment>
<dbReference type="NCBIfam" id="TIGR00229">
    <property type="entry name" value="sensory_box"/>
    <property type="match status" value="1"/>
</dbReference>
<dbReference type="PROSITE" id="PS50883">
    <property type="entry name" value="EAL"/>
    <property type="match status" value="1"/>
</dbReference>
<feature type="domain" description="EAL" evidence="11">
    <location>
        <begin position="455"/>
        <end position="709"/>
    </location>
</feature>
<dbReference type="PROSITE" id="PS50113">
    <property type="entry name" value="PAC"/>
    <property type="match status" value="1"/>
</dbReference>
<evidence type="ECO:0000256" key="8">
    <source>
        <dbReference type="ARBA" id="ARBA00070616"/>
    </source>
</evidence>
<comment type="caution">
    <text evidence="13">The sequence shown here is derived from an EMBL/GenBank/DDBJ whole genome shotgun (WGS) entry which is preliminary data.</text>
</comment>
<evidence type="ECO:0000259" key="12">
    <source>
        <dbReference type="PROSITE" id="PS50887"/>
    </source>
</evidence>
<dbReference type="PROSITE" id="PS50112">
    <property type="entry name" value="PAS"/>
    <property type="match status" value="1"/>
</dbReference>
<proteinExistence type="predicted"/>
<dbReference type="InterPro" id="IPR000160">
    <property type="entry name" value="GGDEF_dom"/>
</dbReference>
<dbReference type="GO" id="GO:0004673">
    <property type="term" value="F:protein histidine kinase activity"/>
    <property type="evidence" value="ECO:0007669"/>
    <property type="project" value="UniProtKB-EC"/>
</dbReference>
<accession>A0A512DQN0</accession>
<dbReference type="Gene3D" id="3.30.450.20">
    <property type="entry name" value="PAS domain"/>
    <property type="match status" value="2"/>
</dbReference>
<dbReference type="EMBL" id="BJYZ01000013">
    <property type="protein sequence ID" value="GEO38774.1"/>
    <property type="molecule type" value="Genomic_DNA"/>
</dbReference>
<dbReference type="InterPro" id="IPR013656">
    <property type="entry name" value="PAS_4"/>
</dbReference>
<dbReference type="InterPro" id="IPR029787">
    <property type="entry name" value="Nucleotide_cyclase"/>
</dbReference>
<dbReference type="CDD" id="cd00130">
    <property type="entry name" value="PAS"/>
    <property type="match status" value="1"/>
</dbReference>
<keyword evidence="4" id="KW-0547">Nucleotide-binding</keyword>
<dbReference type="Gene3D" id="3.30.70.270">
    <property type="match status" value="1"/>
</dbReference>
<dbReference type="InterPro" id="IPR052155">
    <property type="entry name" value="Biofilm_reg_signaling"/>
</dbReference>
<dbReference type="Proteomes" id="UP000321523">
    <property type="component" value="Unassembled WGS sequence"/>
</dbReference>
<dbReference type="SMART" id="SM00052">
    <property type="entry name" value="EAL"/>
    <property type="match status" value="1"/>
</dbReference>
<dbReference type="SUPFAM" id="SSF141868">
    <property type="entry name" value="EAL domain-like"/>
    <property type="match status" value="1"/>
</dbReference>
<evidence type="ECO:0000259" key="11">
    <source>
        <dbReference type="PROSITE" id="PS50883"/>
    </source>
</evidence>
<dbReference type="Pfam" id="PF00563">
    <property type="entry name" value="EAL"/>
    <property type="match status" value="1"/>
</dbReference>
<keyword evidence="5" id="KW-0418">Kinase</keyword>
<feature type="domain" description="PAS" evidence="9">
    <location>
        <begin position="154"/>
        <end position="224"/>
    </location>
</feature>
<evidence type="ECO:0000313" key="13">
    <source>
        <dbReference type="EMBL" id="GEO38774.1"/>
    </source>
</evidence>
<feature type="domain" description="GGDEF" evidence="12">
    <location>
        <begin position="314"/>
        <end position="446"/>
    </location>
</feature>
<dbReference type="PANTHER" id="PTHR44757">
    <property type="entry name" value="DIGUANYLATE CYCLASE DGCP"/>
    <property type="match status" value="1"/>
</dbReference>
<feature type="domain" description="PAC" evidence="10">
    <location>
        <begin position="231"/>
        <end position="281"/>
    </location>
</feature>
<evidence type="ECO:0000313" key="14">
    <source>
        <dbReference type="Proteomes" id="UP000321523"/>
    </source>
</evidence>
<keyword evidence="14" id="KW-1185">Reference proteome</keyword>
<dbReference type="InterPro" id="IPR043128">
    <property type="entry name" value="Rev_trsase/Diguanyl_cyclase"/>
</dbReference>
<dbReference type="CDD" id="cd01948">
    <property type="entry name" value="EAL"/>
    <property type="match status" value="1"/>
</dbReference>
<dbReference type="CDD" id="cd01949">
    <property type="entry name" value="GGDEF"/>
    <property type="match status" value="1"/>
</dbReference>
<dbReference type="Pfam" id="PF08448">
    <property type="entry name" value="PAS_4"/>
    <property type="match status" value="1"/>
</dbReference>